<dbReference type="AlphaFoldDB" id="A0A1G2IZ04"/>
<comment type="caution">
    <text evidence="4">The sequence shown here is derived from an EMBL/GenBank/DDBJ whole genome shotgun (WGS) entry which is preliminary data.</text>
</comment>
<evidence type="ECO:0000313" key="5">
    <source>
        <dbReference type="Proteomes" id="UP000178650"/>
    </source>
</evidence>
<keyword evidence="2" id="KW-0812">Transmembrane</keyword>
<organism evidence="4 5">
    <name type="scientific">Candidatus Staskawiczbacteria bacterium RIFOXYB1_FULL_37_44</name>
    <dbReference type="NCBI Taxonomy" id="1802223"/>
    <lineage>
        <taxon>Bacteria</taxon>
        <taxon>Candidatus Staskawicziibacteriota</taxon>
    </lineage>
</organism>
<sequence>MNNNIKKILKPARRIKLEKEIKASIKGGVLMFMKNNPLTETPKFGFWKIIFSQKLKPAYISILSLVAVLLVSGAVSAQASLALPGDILYPVKVGVNEKVLQVLAFSDQAKIKLSVRLAETRLKEAEKLVVENRITKDNQMQINNNFSAKADEVSKSINKLNREKMENSAQKIADDFNKTLEIHTKVLEKIQQEKDKSDKARDKNRENVDSIINRVNSVRDKINADIKENKIKNEKKAEEIRQKANEQIQKIKDKIESNKAENNTENNIENNTEK</sequence>
<dbReference type="Pfam" id="PF18915">
    <property type="entry name" value="DUF5667"/>
    <property type="match status" value="1"/>
</dbReference>
<feature type="compositionally biased region" description="Low complexity" evidence="1">
    <location>
        <begin position="261"/>
        <end position="274"/>
    </location>
</feature>
<gene>
    <name evidence="4" type="ORF">A2358_01295</name>
</gene>
<keyword evidence="2" id="KW-1133">Transmembrane helix</keyword>
<dbReference type="Proteomes" id="UP000178650">
    <property type="component" value="Unassembled WGS sequence"/>
</dbReference>
<evidence type="ECO:0000259" key="3">
    <source>
        <dbReference type="Pfam" id="PF18915"/>
    </source>
</evidence>
<proteinExistence type="predicted"/>
<keyword evidence="2" id="KW-0472">Membrane</keyword>
<dbReference type="STRING" id="1802223.A2358_01295"/>
<dbReference type="EMBL" id="MHPJ01000001">
    <property type="protein sequence ID" value="OGZ79581.1"/>
    <property type="molecule type" value="Genomic_DNA"/>
</dbReference>
<feature type="domain" description="DUF5667" evidence="3">
    <location>
        <begin position="82"/>
        <end position="193"/>
    </location>
</feature>
<name>A0A1G2IZ04_9BACT</name>
<evidence type="ECO:0000313" key="4">
    <source>
        <dbReference type="EMBL" id="OGZ79581.1"/>
    </source>
</evidence>
<dbReference type="InterPro" id="IPR043725">
    <property type="entry name" value="DUF5667"/>
</dbReference>
<reference evidence="4 5" key="1">
    <citation type="journal article" date="2016" name="Nat. Commun.">
        <title>Thousands of microbial genomes shed light on interconnected biogeochemical processes in an aquifer system.</title>
        <authorList>
            <person name="Anantharaman K."/>
            <person name="Brown C.T."/>
            <person name="Hug L.A."/>
            <person name="Sharon I."/>
            <person name="Castelle C.J."/>
            <person name="Probst A.J."/>
            <person name="Thomas B.C."/>
            <person name="Singh A."/>
            <person name="Wilkins M.J."/>
            <person name="Karaoz U."/>
            <person name="Brodie E.L."/>
            <person name="Williams K.H."/>
            <person name="Hubbard S.S."/>
            <person name="Banfield J.F."/>
        </authorList>
    </citation>
    <scope>NUCLEOTIDE SEQUENCE [LARGE SCALE GENOMIC DNA]</scope>
</reference>
<evidence type="ECO:0000256" key="1">
    <source>
        <dbReference type="SAM" id="MobiDB-lite"/>
    </source>
</evidence>
<accession>A0A1G2IZ04</accession>
<evidence type="ECO:0000256" key="2">
    <source>
        <dbReference type="SAM" id="Phobius"/>
    </source>
</evidence>
<feature type="region of interest" description="Disordered" evidence="1">
    <location>
        <begin position="251"/>
        <end position="274"/>
    </location>
</feature>
<feature type="transmembrane region" description="Helical" evidence="2">
    <location>
        <begin position="58"/>
        <end position="77"/>
    </location>
</feature>
<protein>
    <recommendedName>
        <fullName evidence="3">DUF5667 domain-containing protein</fullName>
    </recommendedName>
</protein>